<evidence type="ECO:0000256" key="4">
    <source>
        <dbReference type="SAM" id="SignalP"/>
    </source>
</evidence>
<sequence length="193" mass="21748">MIFCQHKFINLFIFICSIVQLADADQSSDQSTFYPIRYKNCKSQFDVLSVAITTDCSATDRCQFPRGKDMAIQIVFKPNRRVDSLQTAVWAHLGDSRGALTRFHIENENACVASNITCPVEPGQTYWYTQPVRILDEYPAVEVQVNWLLTSPTATDFADQQQSLAGGGTDRGQPPRAREVCVKMLAKVMEKDE</sequence>
<comment type="subcellular location">
    <subcellularLocation>
        <location evidence="1">Secreted</location>
    </subcellularLocation>
</comment>
<gene>
    <name evidence="6" type="ORF">niasHT_010940</name>
</gene>
<accession>A0ABD2LFZ6</accession>
<proteinExistence type="inferred from homology"/>
<organism evidence="6 7">
    <name type="scientific">Heterodera trifolii</name>
    <dbReference type="NCBI Taxonomy" id="157864"/>
    <lineage>
        <taxon>Eukaryota</taxon>
        <taxon>Metazoa</taxon>
        <taxon>Ecdysozoa</taxon>
        <taxon>Nematoda</taxon>
        <taxon>Chromadorea</taxon>
        <taxon>Rhabditida</taxon>
        <taxon>Tylenchina</taxon>
        <taxon>Tylenchomorpha</taxon>
        <taxon>Tylenchoidea</taxon>
        <taxon>Heteroderidae</taxon>
        <taxon>Heteroderinae</taxon>
        <taxon>Heterodera</taxon>
    </lineage>
</organism>
<dbReference type="PANTHER" id="PTHR11306">
    <property type="entry name" value="NIEMANN PICK TYPE C2 PROTEIN NPC2-RELATED"/>
    <property type="match status" value="1"/>
</dbReference>
<comment type="similarity">
    <text evidence="2">Belongs to the NPC2 family.</text>
</comment>
<evidence type="ECO:0000256" key="3">
    <source>
        <dbReference type="ARBA" id="ARBA00022525"/>
    </source>
</evidence>
<dbReference type="Proteomes" id="UP001620626">
    <property type="component" value="Unassembled WGS sequence"/>
</dbReference>
<keyword evidence="4" id="KW-0732">Signal</keyword>
<keyword evidence="7" id="KW-1185">Reference proteome</keyword>
<evidence type="ECO:0000313" key="7">
    <source>
        <dbReference type="Proteomes" id="UP001620626"/>
    </source>
</evidence>
<dbReference type="GO" id="GO:0005576">
    <property type="term" value="C:extracellular region"/>
    <property type="evidence" value="ECO:0007669"/>
    <property type="project" value="UniProtKB-SubCell"/>
</dbReference>
<evidence type="ECO:0000256" key="1">
    <source>
        <dbReference type="ARBA" id="ARBA00004613"/>
    </source>
</evidence>
<reference evidence="6 7" key="1">
    <citation type="submission" date="2024-10" db="EMBL/GenBank/DDBJ databases">
        <authorList>
            <person name="Kim D."/>
        </authorList>
    </citation>
    <scope>NUCLEOTIDE SEQUENCE [LARGE SCALE GENOMIC DNA]</scope>
    <source>
        <strain evidence="6">BH-2024</strain>
    </source>
</reference>
<dbReference type="InterPro" id="IPR014756">
    <property type="entry name" value="Ig_E-set"/>
</dbReference>
<feature type="domain" description="MD-2-related lipid-recognition" evidence="5">
    <location>
        <begin position="38"/>
        <end position="186"/>
    </location>
</feature>
<dbReference type="Pfam" id="PF02221">
    <property type="entry name" value="E1_DerP2_DerF2"/>
    <property type="match status" value="1"/>
</dbReference>
<comment type="caution">
    <text evidence="6">The sequence shown here is derived from an EMBL/GenBank/DDBJ whole genome shotgun (WGS) entry which is preliminary data.</text>
</comment>
<dbReference type="FunFam" id="2.60.40.770:FF:000001">
    <property type="entry name" value="NPC intracellular cholesterol transporter 2"/>
    <property type="match status" value="1"/>
</dbReference>
<dbReference type="AlphaFoldDB" id="A0ABD2LFZ6"/>
<dbReference type="InterPro" id="IPR039670">
    <property type="entry name" value="NPC2-like"/>
</dbReference>
<dbReference type="Gene3D" id="2.60.40.770">
    <property type="match status" value="1"/>
</dbReference>
<keyword evidence="3" id="KW-0964">Secreted</keyword>
<evidence type="ECO:0000256" key="2">
    <source>
        <dbReference type="ARBA" id="ARBA00006370"/>
    </source>
</evidence>
<dbReference type="PANTHER" id="PTHR11306:SF68">
    <property type="entry name" value="NPC INTRACELLULAR CHOLESTEROL TRANSPORTER 2"/>
    <property type="match status" value="1"/>
</dbReference>
<dbReference type="SUPFAM" id="SSF81296">
    <property type="entry name" value="E set domains"/>
    <property type="match status" value="1"/>
</dbReference>
<dbReference type="InterPro" id="IPR003172">
    <property type="entry name" value="ML_dom"/>
</dbReference>
<evidence type="ECO:0000313" key="6">
    <source>
        <dbReference type="EMBL" id="KAL3114126.1"/>
    </source>
</evidence>
<feature type="chain" id="PRO_5044865803" description="MD-2-related lipid-recognition domain-containing protein" evidence="4">
    <location>
        <begin position="25"/>
        <end position="193"/>
    </location>
</feature>
<evidence type="ECO:0000259" key="5">
    <source>
        <dbReference type="SMART" id="SM00737"/>
    </source>
</evidence>
<name>A0ABD2LFZ6_9BILA</name>
<feature type="signal peptide" evidence="4">
    <location>
        <begin position="1"/>
        <end position="24"/>
    </location>
</feature>
<dbReference type="SMART" id="SM00737">
    <property type="entry name" value="ML"/>
    <property type="match status" value="1"/>
</dbReference>
<protein>
    <recommendedName>
        <fullName evidence="5">MD-2-related lipid-recognition domain-containing protein</fullName>
    </recommendedName>
</protein>
<dbReference type="EMBL" id="JBICBT010000424">
    <property type="protein sequence ID" value="KAL3114126.1"/>
    <property type="molecule type" value="Genomic_DNA"/>
</dbReference>